<feature type="domain" description="TonB-dependent receptor-like beta-barrel" evidence="12">
    <location>
        <begin position="440"/>
        <end position="932"/>
    </location>
</feature>
<evidence type="ECO:0000256" key="10">
    <source>
        <dbReference type="SAM" id="MobiDB-lite"/>
    </source>
</evidence>
<evidence type="ECO:0000256" key="4">
    <source>
        <dbReference type="ARBA" id="ARBA00022692"/>
    </source>
</evidence>
<keyword evidence="6 8" id="KW-0472">Membrane</keyword>
<dbReference type="InterPro" id="IPR039426">
    <property type="entry name" value="TonB-dep_rcpt-like"/>
</dbReference>
<keyword evidence="7 8" id="KW-0998">Cell outer membrane</keyword>
<evidence type="ECO:0000256" key="1">
    <source>
        <dbReference type="ARBA" id="ARBA00004571"/>
    </source>
</evidence>
<dbReference type="InterPro" id="IPR037066">
    <property type="entry name" value="Plug_dom_sf"/>
</dbReference>
<dbReference type="PANTHER" id="PTHR47234">
    <property type="match status" value="1"/>
</dbReference>
<dbReference type="GO" id="GO:0009279">
    <property type="term" value="C:cell outer membrane"/>
    <property type="evidence" value="ECO:0007669"/>
    <property type="project" value="UniProtKB-SubCell"/>
</dbReference>
<keyword evidence="11" id="KW-0732">Signal</keyword>
<keyword evidence="5 9" id="KW-0798">TonB box</keyword>
<dbReference type="Pfam" id="PF07715">
    <property type="entry name" value="Plug"/>
    <property type="match status" value="1"/>
</dbReference>
<feature type="region of interest" description="Disordered" evidence="10">
    <location>
        <begin position="88"/>
        <end position="112"/>
    </location>
</feature>
<evidence type="ECO:0000256" key="9">
    <source>
        <dbReference type="RuleBase" id="RU003357"/>
    </source>
</evidence>
<dbReference type="EMBL" id="JACLAW010000008">
    <property type="protein sequence ID" value="MBC2666119.1"/>
    <property type="molecule type" value="Genomic_DNA"/>
</dbReference>
<keyword evidence="2 8" id="KW-0813">Transport</keyword>
<comment type="subcellular location">
    <subcellularLocation>
        <location evidence="1 8">Cell outer membrane</location>
        <topology evidence="1 8">Multi-pass membrane protein</topology>
    </subcellularLocation>
</comment>
<evidence type="ECO:0000256" key="7">
    <source>
        <dbReference type="ARBA" id="ARBA00023237"/>
    </source>
</evidence>
<evidence type="ECO:0000259" key="13">
    <source>
        <dbReference type="Pfam" id="PF07715"/>
    </source>
</evidence>
<evidence type="ECO:0000313" key="14">
    <source>
        <dbReference type="EMBL" id="MBC2666119.1"/>
    </source>
</evidence>
<evidence type="ECO:0000256" key="2">
    <source>
        <dbReference type="ARBA" id="ARBA00022448"/>
    </source>
</evidence>
<comment type="caution">
    <text evidence="14">The sequence shown here is derived from an EMBL/GenBank/DDBJ whole genome shotgun (WGS) entry which is preliminary data.</text>
</comment>
<feature type="domain" description="TonB-dependent receptor plug" evidence="13">
    <location>
        <begin position="56"/>
        <end position="171"/>
    </location>
</feature>
<protein>
    <submittedName>
        <fullName evidence="14">TonB-dependent receptor</fullName>
    </submittedName>
</protein>
<reference evidence="14 15" key="1">
    <citation type="submission" date="2020-08" db="EMBL/GenBank/DDBJ databases">
        <title>The genome sequence of type strain Novosphingobium flavum NBRC 111647.</title>
        <authorList>
            <person name="Liu Y."/>
        </authorList>
    </citation>
    <scope>NUCLEOTIDE SEQUENCE [LARGE SCALE GENOMIC DNA]</scope>
    <source>
        <strain evidence="14 15">NBRC 111647</strain>
    </source>
</reference>
<name>A0A7X1KM02_9SPHN</name>
<accession>A0A7X1KM02</accession>
<keyword evidence="15" id="KW-1185">Reference proteome</keyword>
<evidence type="ECO:0000256" key="3">
    <source>
        <dbReference type="ARBA" id="ARBA00022452"/>
    </source>
</evidence>
<dbReference type="AlphaFoldDB" id="A0A7X1KM02"/>
<dbReference type="Pfam" id="PF00593">
    <property type="entry name" value="TonB_dep_Rec_b-barrel"/>
    <property type="match status" value="1"/>
</dbReference>
<keyword evidence="4 8" id="KW-0812">Transmembrane</keyword>
<evidence type="ECO:0000256" key="5">
    <source>
        <dbReference type="ARBA" id="ARBA00023077"/>
    </source>
</evidence>
<organism evidence="14 15">
    <name type="scientific">Novosphingobium flavum</name>
    <dbReference type="NCBI Taxonomy" id="1778672"/>
    <lineage>
        <taxon>Bacteria</taxon>
        <taxon>Pseudomonadati</taxon>
        <taxon>Pseudomonadota</taxon>
        <taxon>Alphaproteobacteria</taxon>
        <taxon>Sphingomonadales</taxon>
        <taxon>Sphingomonadaceae</taxon>
        <taxon>Novosphingobium</taxon>
    </lineage>
</organism>
<dbReference type="Proteomes" id="UP000566813">
    <property type="component" value="Unassembled WGS sequence"/>
</dbReference>
<keyword evidence="3 8" id="KW-1134">Transmembrane beta strand</keyword>
<sequence length="971" mass="101813">MKDAFMGGVSAIACVMALALSGTAAAQTAPAADDSAEEARDEAIVVTGSRLQTGFSTPTPVTAIAAEDLVKTAPTTVAESLQQLPALSGTQVSSSSGRGSGNSQTNGQSNLNLRGMGTARTLVLFNGSRLGPTNVVGSVDVNIIPKELIQKVDVVTGGASASYGSDAVAGVVNFVLDTRFKGLKLNASKGVTTYGDNPNTSLSAAFGAGLGDRVRIVGSADYFKSKGIPYGLNGRGWMDHPTAGYPNPVAGGVATIMAPDVRVSNASYGGLITSVGSCPAGTAGDACRALVGKEFVGNGILQPFQYGTNVGSAFMSGGNGPIATNGITPDEERYAFFGHAELDLAADHTLWVEGLYSNSKTYTGAQPSRVNGATAFTIYEGNAYLPSSVSSVLAGATGTQTFRLARYGLDWPTTDVRGNTMVVRGALGIKGNLGGDWSYDAMAAYQHAHQDLDILNSIENRKYAAADAVIDPSTGNIVCRVTLTNPGLYPGCVPINLFGNNVANKAATDWIMAWNTADIDLNQTSGEANVRGSLGFGLPAGNISAAFGGAARKLTAKRTVDALSDDFIDGTGIRGFPASLQGRYGSYAFYNPSPLSGEVKVYEFYGELGIPLIADKPLFESLAATVAGRYTHYSTSGWEPTWKLGLNWTVSSAFRLRATYSQDSRAPNILELFNSAQVTTLNSVAPYSTAPTQYKLGGQAITVGNPKLETERAKTLTVGAIISPPFVPGLQLSVDYYRISVKGSIDTPGSQQVIDQCHAGVMSYCNLIVFNNTTVTPAILDGLRADDPVFVTVPMLNFGSARNSGIDAELLYRTRLGSGDLRLRATGTLLLDVRDPGGCLGGGRNEVGSHGLNCSYPRLRGNLSANYSNGPFSVFLQERFIQGGVADGSQTEGVTISSNSVPNVWYTDLNLSAKIGNTWAGDAEVYFNVTNVFNQAPPPTTTAVRSWVEASNPALYDLLGRRFVVGVRFKM</sequence>
<dbReference type="Gene3D" id="2.170.130.10">
    <property type="entry name" value="TonB-dependent receptor, plug domain"/>
    <property type="match status" value="1"/>
</dbReference>
<dbReference type="PANTHER" id="PTHR47234:SF3">
    <property type="entry name" value="SECRETIN_TONB SHORT N-TERMINAL DOMAIN-CONTAINING PROTEIN"/>
    <property type="match status" value="1"/>
</dbReference>
<dbReference type="PROSITE" id="PS52016">
    <property type="entry name" value="TONB_DEPENDENT_REC_3"/>
    <property type="match status" value="1"/>
</dbReference>
<dbReference type="SUPFAM" id="SSF56935">
    <property type="entry name" value="Porins"/>
    <property type="match status" value="1"/>
</dbReference>
<evidence type="ECO:0000256" key="6">
    <source>
        <dbReference type="ARBA" id="ARBA00023136"/>
    </source>
</evidence>
<dbReference type="RefSeq" id="WP_185664422.1">
    <property type="nucleotide sequence ID" value="NZ_JACLAW010000008.1"/>
</dbReference>
<feature type="signal peptide" evidence="11">
    <location>
        <begin position="1"/>
        <end position="26"/>
    </location>
</feature>
<keyword evidence="14" id="KW-0675">Receptor</keyword>
<evidence type="ECO:0000256" key="11">
    <source>
        <dbReference type="SAM" id="SignalP"/>
    </source>
</evidence>
<dbReference type="InterPro" id="IPR036942">
    <property type="entry name" value="Beta-barrel_TonB_sf"/>
</dbReference>
<dbReference type="InterPro" id="IPR000531">
    <property type="entry name" value="Beta-barrel_TonB"/>
</dbReference>
<evidence type="ECO:0000313" key="15">
    <source>
        <dbReference type="Proteomes" id="UP000566813"/>
    </source>
</evidence>
<gene>
    <name evidence="14" type="ORF">H7F51_11380</name>
</gene>
<feature type="compositionally biased region" description="Low complexity" evidence="10">
    <location>
        <begin position="88"/>
        <end position="110"/>
    </location>
</feature>
<proteinExistence type="inferred from homology"/>
<feature type="chain" id="PRO_5031063134" evidence="11">
    <location>
        <begin position="27"/>
        <end position="971"/>
    </location>
</feature>
<evidence type="ECO:0000256" key="8">
    <source>
        <dbReference type="PROSITE-ProRule" id="PRU01360"/>
    </source>
</evidence>
<comment type="similarity">
    <text evidence="8 9">Belongs to the TonB-dependent receptor family.</text>
</comment>
<dbReference type="Gene3D" id="2.40.170.20">
    <property type="entry name" value="TonB-dependent receptor, beta-barrel domain"/>
    <property type="match status" value="1"/>
</dbReference>
<evidence type="ECO:0000259" key="12">
    <source>
        <dbReference type="Pfam" id="PF00593"/>
    </source>
</evidence>
<dbReference type="InterPro" id="IPR012910">
    <property type="entry name" value="Plug_dom"/>
</dbReference>